<name>A0AAE1AA99_9GAST</name>
<keyword evidence="2" id="KW-1185">Reference proteome</keyword>
<reference evidence="1" key="1">
    <citation type="journal article" date="2023" name="G3 (Bethesda)">
        <title>A reference genome for the long-term kleptoplast-retaining sea slug Elysia crispata morphotype clarki.</title>
        <authorList>
            <person name="Eastman K.E."/>
            <person name="Pendleton A.L."/>
            <person name="Shaikh M.A."/>
            <person name="Suttiyut T."/>
            <person name="Ogas R."/>
            <person name="Tomko P."/>
            <person name="Gavelis G."/>
            <person name="Widhalm J.R."/>
            <person name="Wisecaver J.H."/>
        </authorList>
    </citation>
    <scope>NUCLEOTIDE SEQUENCE</scope>
    <source>
        <strain evidence="1">ECLA1</strain>
    </source>
</reference>
<protein>
    <submittedName>
        <fullName evidence="1">Uncharacterized protein</fullName>
    </submittedName>
</protein>
<organism evidence="1 2">
    <name type="scientific">Elysia crispata</name>
    <name type="common">lettuce slug</name>
    <dbReference type="NCBI Taxonomy" id="231223"/>
    <lineage>
        <taxon>Eukaryota</taxon>
        <taxon>Metazoa</taxon>
        <taxon>Spiralia</taxon>
        <taxon>Lophotrochozoa</taxon>
        <taxon>Mollusca</taxon>
        <taxon>Gastropoda</taxon>
        <taxon>Heterobranchia</taxon>
        <taxon>Euthyneura</taxon>
        <taxon>Panpulmonata</taxon>
        <taxon>Sacoglossa</taxon>
        <taxon>Placobranchoidea</taxon>
        <taxon>Plakobranchidae</taxon>
        <taxon>Elysia</taxon>
    </lineage>
</organism>
<proteinExistence type="predicted"/>
<dbReference type="AlphaFoldDB" id="A0AAE1AA99"/>
<accession>A0AAE1AA99</accession>
<dbReference type="Proteomes" id="UP001283361">
    <property type="component" value="Unassembled WGS sequence"/>
</dbReference>
<evidence type="ECO:0000313" key="1">
    <source>
        <dbReference type="EMBL" id="KAK3783576.1"/>
    </source>
</evidence>
<dbReference type="EMBL" id="JAWDGP010002389">
    <property type="protein sequence ID" value="KAK3783576.1"/>
    <property type="molecule type" value="Genomic_DNA"/>
</dbReference>
<gene>
    <name evidence="1" type="ORF">RRG08_055454</name>
</gene>
<evidence type="ECO:0000313" key="2">
    <source>
        <dbReference type="Proteomes" id="UP001283361"/>
    </source>
</evidence>
<sequence length="105" mass="11561">MASERLPNSLGLPGSVHDLLVQKADGGLEPLLFFPELSYLPAVGWRIPAPTVFFSSQILMSGIWNVAMPSMLNQLECVGRSVVLSSYSELRFFFVKNSLTPQTCL</sequence>
<comment type="caution">
    <text evidence="1">The sequence shown here is derived from an EMBL/GenBank/DDBJ whole genome shotgun (WGS) entry which is preliminary data.</text>
</comment>